<dbReference type="InterPro" id="IPR032675">
    <property type="entry name" value="LRR_dom_sf"/>
</dbReference>
<dbReference type="SUPFAM" id="SSF52058">
    <property type="entry name" value="L domain-like"/>
    <property type="match status" value="1"/>
</dbReference>
<dbReference type="Proteomes" id="UP001165060">
    <property type="component" value="Unassembled WGS sequence"/>
</dbReference>
<dbReference type="Pfam" id="PF13306">
    <property type="entry name" value="LRR_5"/>
    <property type="match status" value="1"/>
</dbReference>
<comment type="caution">
    <text evidence="1">The sequence shown here is derived from an EMBL/GenBank/DDBJ whole genome shotgun (WGS) entry which is preliminary data.</text>
</comment>
<dbReference type="InterPro" id="IPR026906">
    <property type="entry name" value="LRR_5"/>
</dbReference>
<dbReference type="Gene3D" id="3.80.10.10">
    <property type="entry name" value="Ribonuclease Inhibitor"/>
    <property type="match status" value="1"/>
</dbReference>
<reference evidence="1 2" key="1">
    <citation type="journal article" date="2023" name="Commun. Biol.">
        <title>Genome analysis of Parmales, the sister group of diatoms, reveals the evolutionary specialization of diatoms from phago-mixotrophs to photoautotrophs.</title>
        <authorList>
            <person name="Ban H."/>
            <person name="Sato S."/>
            <person name="Yoshikawa S."/>
            <person name="Yamada K."/>
            <person name="Nakamura Y."/>
            <person name="Ichinomiya M."/>
            <person name="Sato N."/>
            <person name="Blanc-Mathieu R."/>
            <person name="Endo H."/>
            <person name="Kuwata A."/>
            <person name="Ogata H."/>
        </authorList>
    </citation>
    <scope>NUCLEOTIDE SEQUENCE [LARGE SCALE GENOMIC DNA]</scope>
</reference>
<organism evidence="1 2">
    <name type="scientific">Tetraparma gracilis</name>
    <dbReference type="NCBI Taxonomy" id="2962635"/>
    <lineage>
        <taxon>Eukaryota</taxon>
        <taxon>Sar</taxon>
        <taxon>Stramenopiles</taxon>
        <taxon>Ochrophyta</taxon>
        <taxon>Bolidophyceae</taxon>
        <taxon>Parmales</taxon>
        <taxon>Triparmaceae</taxon>
        <taxon>Tetraparma</taxon>
    </lineage>
</organism>
<dbReference type="PANTHER" id="PTHR45661:SF3">
    <property type="entry name" value="IG-LIKE DOMAIN-CONTAINING PROTEIN"/>
    <property type="match status" value="1"/>
</dbReference>
<proteinExistence type="predicted"/>
<keyword evidence="2" id="KW-1185">Reference proteome</keyword>
<dbReference type="InterPro" id="IPR053139">
    <property type="entry name" value="Surface_bspA-like"/>
</dbReference>
<sequence length="259" mass="28107">MSKAVVYTGADPTEFDEDGKPVGEWENDKEVTGVTIADGGVTEIKEGAFEGCEGLKNLSFLKDSAVVTTGDGAFSETSVVNLLGMERVRKIGDYAFYNCKDLRTIEGLGCEEMGWGCFALCTLLQSMKGWPASMTVIPESCFFECTGMTTVDCDLSHVTSIGVDENGHAFTDCTSLLPPSLSTSHADPAAVLAYLKRKSKDERVLARYTIYASVRRARDQENAPRTLESPTPLAFAIAKLPPDMVRVIVEFLLPKPPIV</sequence>
<gene>
    <name evidence="1" type="ORF">TeGR_g1611</name>
</gene>
<evidence type="ECO:0000313" key="2">
    <source>
        <dbReference type="Proteomes" id="UP001165060"/>
    </source>
</evidence>
<evidence type="ECO:0000313" key="1">
    <source>
        <dbReference type="EMBL" id="GMI27868.1"/>
    </source>
</evidence>
<dbReference type="PANTHER" id="PTHR45661">
    <property type="entry name" value="SURFACE ANTIGEN"/>
    <property type="match status" value="1"/>
</dbReference>
<accession>A0ABQ6ML61</accession>
<name>A0ABQ6ML61_9STRA</name>
<protein>
    <submittedName>
        <fullName evidence="1">Uncharacterized protein</fullName>
    </submittedName>
</protein>
<dbReference type="EMBL" id="BRYB01005702">
    <property type="protein sequence ID" value="GMI27868.1"/>
    <property type="molecule type" value="Genomic_DNA"/>
</dbReference>